<feature type="non-terminal residue" evidence="1">
    <location>
        <position position="1"/>
    </location>
</feature>
<sequence length="49" mass="5726">FPVCGRKWAWPKRRKAAEEAKPDQGDGRGELVSRWRLIDQQIEELASFL</sequence>
<comment type="caution">
    <text evidence="1">The sequence shown here is derived from an EMBL/GenBank/DDBJ whole genome shotgun (WGS) entry which is preliminary data.</text>
</comment>
<keyword evidence="2" id="KW-1185">Reference proteome</keyword>
<name>A0ACB7ETT5_NIBAL</name>
<dbReference type="Proteomes" id="UP000805704">
    <property type="component" value="Chromosome 22"/>
</dbReference>
<dbReference type="EMBL" id="CM024810">
    <property type="protein sequence ID" value="KAG8005630.1"/>
    <property type="molecule type" value="Genomic_DNA"/>
</dbReference>
<organism evidence="1 2">
    <name type="scientific">Nibea albiflora</name>
    <name type="common">Yellow drum</name>
    <name type="synonym">Corvina albiflora</name>
    <dbReference type="NCBI Taxonomy" id="240163"/>
    <lineage>
        <taxon>Eukaryota</taxon>
        <taxon>Metazoa</taxon>
        <taxon>Chordata</taxon>
        <taxon>Craniata</taxon>
        <taxon>Vertebrata</taxon>
        <taxon>Euteleostomi</taxon>
        <taxon>Actinopterygii</taxon>
        <taxon>Neopterygii</taxon>
        <taxon>Teleostei</taxon>
        <taxon>Neoteleostei</taxon>
        <taxon>Acanthomorphata</taxon>
        <taxon>Eupercaria</taxon>
        <taxon>Sciaenidae</taxon>
        <taxon>Nibea</taxon>
    </lineage>
</organism>
<evidence type="ECO:0000313" key="1">
    <source>
        <dbReference type="EMBL" id="KAG8005630.1"/>
    </source>
</evidence>
<reference evidence="1" key="1">
    <citation type="submission" date="2020-04" db="EMBL/GenBank/DDBJ databases">
        <title>A chromosome-scale assembly and high-density genetic map of the yellow drum (Nibea albiflora) genome.</title>
        <authorList>
            <person name="Xu D."/>
            <person name="Zhang W."/>
            <person name="Chen R."/>
            <person name="Tan P."/>
            <person name="Wang L."/>
            <person name="Song H."/>
            <person name="Tian L."/>
            <person name="Zhu Q."/>
            <person name="Wang B."/>
        </authorList>
    </citation>
    <scope>NUCLEOTIDE SEQUENCE</scope>
    <source>
        <strain evidence="1">ZJHYS-2018</strain>
    </source>
</reference>
<evidence type="ECO:0000313" key="2">
    <source>
        <dbReference type="Proteomes" id="UP000805704"/>
    </source>
</evidence>
<protein>
    <submittedName>
        <fullName evidence="1">Uncharacterized protein</fullName>
    </submittedName>
</protein>
<proteinExistence type="predicted"/>
<gene>
    <name evidence="1" type="ORF">GBF38_001548</name>
</gene>
<accession>A0ACB7ETT5</accession>